<dbReference type="InterPro" id="IPR013763">
    <property type="entry name" value="Cyclin-like_dom"/>
</dbReference>
<evidence type="ECO:0000259" key="8">
    <source>
        <dbReference type="SMART" id="SM01332"/>
    </source>
</evidence>
<evidence type="ECO:0000256" key="2">
    <source>
        <dbReference type="ARBA" id="ARBA00022618"/>
    </source>
</evidence>
<evidence type="ECO:0000256" key="4">
    <source>
        <dbReference type="ARBA" id="ARBA00023306"/>
    </source>
</evidence>
<dbReference type="CDD" id="cd20567">
    <property type="entry name" value="CYCLIN_AtCycB-like_rpt1"/>
    <property type="match status" value="1"/>
</dbReference>
<dbReference type="Pfam" id="PF02984">
    <property type="entry name" value="Cyclin_C"/>
    <property type="match status" value="1"/>
</dbReference>
<dbReference type="Proteomes" id="UP000824469">
    <property type="component" value="Unassembled WGS sequence"/>
</dbReference>
<dbReference type="InterPro" id="IPR048258">
    <property type="entry name" value="Cyclins_cyclin-box"/>
</dbReference>
<evidence type="ECO:0000256" key="6">
    <source>
        <dbReference type="SAM" id="MobiDB-lite"/>
    </source>
</evidence>
<feature type="domain" description="Cyclin C-terminal" evidence="8">
    <location>
        <begin position="327"/>
        <end position="443"/>
    </location>
</feature>
<dbReference type="InterPro" id="IPR039361">
    <property type="entry name" value="Cyclin"/>
</dbReference>
<sequence>MNASPSPCSKCYMSMAGQNNNRRALGDIGNLVGALSTRCTVRKGRVVAATAAENRAVAAKNFVQVDRPVTRRFGAPSAKNQHFTRAAPPVQEFKEHMKWGARQRRTMPSTRERNHVKSNGEKSAVHFEDCKALENEVITWSRAALLKSDIESMIIDLTEEDEDYDECCEMETEEAEDPMHNIDEPDKSNPLAVADYVEDIYRSYHEREVISCVPPDYMSHQSDINEKMRAILVDWIIEVHLKFGLMHETLFLAINLFDRYLSSQRVMRKSLQLVGITSMLLACKYEEIYAPVVEDFVLISDNAYRRTEILQMEKSILNTLRFNVSVPTPYVFMKRFLKAAGSEKDLEMVSLFLMELCLVECVMLKYPPSMLAAAAVYNGLFILRRAPSWNRTMVCHTTYTEDQLRECAKLMTGFHQNAGKGKLTSVHNKYTSPNFSYAAKLEP</sequence>
<dbReference type="PROSITE" id="PS00292">
    <property type="entry name" value="CYCLINS"/>
    <property type="match status" value="1"/>
</dbReference>
<feature type="region of interest" description="Disordered" evidence="6">
    <location>
        <begin position="100"/>
        <end position="121"/>
    </location>
</feature>
<evidence type="ECO:0000256" key="3">
    <source>
        <dbReference type="ARBA" id="ARBA00023127"/>
    </source>
</evidence>
<dbReference type="GO" id="GO:0044772">
    <property type="term" value="P:mitotic cell cycle phase transition"/>
    <property type="evidence" value="ECO:0007669"/>
    <property type="project" value="InterPro"/>
</dbReference>
<dbReference type="InterPro" id="IPR004367">
    <property type="entry name" value="Cyclin_C-dom"/>
</dbReference>
<dbReference type="InterPro" id="IPR036915">
    <property type="entry name" value="Cyclin-like_sf"/>
</dbReference>
<feature type="compositionally biased region" description="Basic and acidic residues" evidence="6">
    <location>
        <begin position="110"/>
        <end position="121"/>
    </location>
</feature>
<name>A0AA38FKB6_TAXCH</name>
<proteinExistence type="inferred from homology"/>
<dbReference type="PANTHER" id="PTHR10177">
    <property type="entry name" value="CYCLINS"/>
    <property type="match status" value="1"/>
</dbReference>
<comment type="caution">
    <text evidence="9">The sequence shown here is derived from an EMBL/GenBank/DDBJ whole genome shotgun (WGS) entry which is preliminary data.</text>
</comment>
<dbReference type="SMART" id="SM01332">
    <property type="entry name" value="Cyclin_C"/>
    <property type="match status" value="1"/>
</dbReference>
<evidence type="ECO:0000313" key="9">
    <source>
        <dbReference type="EMBL" id="KAH9305228.1"/>
    </source>
</evidence>
<protein>
    <recommendedName>
        <fullName evidence="11">Cyclin N-terminal domain-containing protein</fullName>
    </recommendedName>
</protein>
<evidence type="ECO:0000259" key="7">
    <source>
        <dbReference type="SMART" id="SM00385"/>
    </source>
</evidence>
<accession>A0AA38FKB6</accession>
<dbReference type="SMART" id="SM00385">
    <property type="entry name" value="CYCLIN"/>
    <property type="match status" value="2"/>
</dbReference>
<keyword evidence="10" id="KW-1185">Reference proteome</keyword>
<feature type="non-terminal residue" evidence="9">
    <location>
        <position position="1"/>
    </location>
</feature>
<feature type="domain" description="Cyclin-like" evidence="7">
    <location>
        <begin position="234"/>
        <end position="318"/>
    </location>
</feature>
<gene>
    <name evidence="9" type="ORF">KI387_009632</name>
</gene>
<comment type="similarity">
    <text evidence="1">Belongs to the cyclin family. Cyclin AB subfamily.</text>
</comment>
<dbReference type="OMA" id="EHMKWGA"/>
<dbReference type="EMBL" id="JAHRHJ020000008">
    <property type="protein sequence ID" value="KAH9305228.1"/>
    <property type="molecule type" value="Genomic_DNA"/>
</dbReference>
<dbReference type="GO" id="GO:0016538">
    <property type="term" value="F:cyclin-dependent protein serine/threonine kinase regulator activity"/>
    <property type="evidence" value="ECO:0007669"/>
    <property type="project" value="InterPro"/>
</dbReference>
<keyword evidence="3 5" id="KW-0195">Cyclin</keyword>
<evidence type="ECO:0000256" key="1">
    <source>
        <dbReference type="ARBA" id="ARBA00006955"/>
    </source>
</evidence>
<reference evidence="9 10" key="1">
    <citation type="journal article" date="2021" name="Nat. Plants">
        <title>The Taxus genome provides insights into paclitaxel biosynthesis.</title>
        <authorList>
            <person name="Xiong X."/>
            <person name="Gou J."/>
            <person name="Liao Q."/>
            <person name="Li Y."/>
            <person name="Zhou Q."/>
            <person name="Bi G."/>
            <person name="Li C."/>
            <person name="Du R."/>
            <person name="Wang X."/>
            <person name="Sun T."/>
            <person name="Guo L."/>
            <person name="Liang H."/>
            <person name="Lu P."/>
            <person name="Wu Y."/>
            <person name="Zhang Z."/>
            <person name="Ro D.K."/>
            <person name="Shang Y."/>
            <person name="Huang S."/>
            <person name="Yan J."/>
        </authorList>
    </citation>
    <scope>NUCLEOTIDE SEQUENCE [LARGE SCALE GENOMIC DNA]</scope>
    <source>
        <strain evidence="9">Ta-2019</strain>
    </source>
</reference>
<dbReference type="FunFam" id="1.10.472.10:FF:000001">
    <property type="entry name" value="G2/mitotic-specific cyclin"/>
    <property type="match status" value="1"/>
</dbReference>
<keyword evidence="4" id="KW-0131">Cell cycle</keyword>
<evidence type="ECO:0000256" key="5">
    <source>
        <dbReference type="RuleBase" id="RU000383"/>
    </source>
</evidence>
<dbReference type="InterPro" id="IPR006671">
    <property type="entry name" value="Cyclin_N"/>
</dbReference>
<feature type="domain" description="Cyclin-like" evidence="7">
    <location>
        <begin position="331"/>
        <end position="413"/>
    </location>
</feature>
<keyword evidence="2" id="KW-0132">Cell division</keyword>
<dbReference type="GO" id="GO:0051301">
    <property type="term" value="P:cell division"/>
    <property type="evidence" value="ECO:0007669"/>
    <property type="project" value="UniProtKB-KW"/>
</dbReference>
<dbReference type="AlphaFoldDB" id="A0AA38FKB6"/>
<evidence type="ECO:0008006" key="11">
    <source>
        <dbReference type="Google" id="ProtNLM"/>
    </source>
</evidence>
<dbReference type="Pfam" id="PF00134">
    <property type="entry name" value="Cyclin_N"/>
    <property type="match status" value="1"/>
</dbReference>
<dbReference type="InterPro" id="IPR046965">
    <property type="entry name" value="Cyclin_A/B-like"/>
</dbReference>
<dbReference type="PIRSF" id="PIRSF001771">
    <property type="entry name" value="Cyclin_A_B_D_E"/>
    <property type="match status" value="1"/>
</dbReference>
<evidence type="ECO:0000313" key="10">
    <source>
        <dbReference type="Proteomes" id="UP000824469"/>
    </source>
</evidence>
<dbReference type="SUPFAM" id="SSF47954">
    <property type="entry name" value="Cyclin-like"/>
    <property type="match status" value="2"/>
</dbReference>
<dbReference type="Gene3D" id="1.10.472.10">
    <property type="entry name" value="Cyclin-like"/>
    <property type="match status" value="2"/>
</dbReference>
<organism evidence="9 10">
    <name type="scientific">Taxus chinensis</name>
    <name type="common">Chinese yew</name>
    <name type="synonym">Taxus wallichiana var. chinensis</name>
    <dbReference type="NCBI Taxonomy" id="29808"/>
    <lineage>
        <taxon>Eukaryota</taxon>
        <taxon>Viridiplantae</taxon>
        <taxon>Streptophyta</taxon>
        <taxon>Embryophyta</taxon>
        <taxon>Tracheophyta</taxon>
        <taxon>Spermatophyta</taxon>
        <taxon>Pinopsida</taxon>
        <taxon>Pinidae</taxon>
        <taxon>Conifers II</taxon>
        <taxon>Cupressales</taxon>
        <taxon>Taxaceae</taxon>
        <taxon>Taxus</taxon>
    </lineage>
</organism>